<dbReference type="Proteomes" id="UP000586976">
    <property type="component" value="Unassembled WGS sequence"/>
</dbReference>
<evidence type="ECO:0000313" key="2">
    <source>
        <dbReference type="EMBL" id="MBA4866202.1"/>
    </source>
</evidence>
<feature type="transmembrane region" description="Helical" evidence="1">
    <location>
        <begin position="6"/>
        <end position="26"/>
    </location>
</feature>
<dbReference type="AlphaFoldDB" id="A0A7W2D7I2"/>
<reference evidence="2 3" key="1">
    <citation type="submission" date="2020-07" db="EMBL/GenBank/DDBJ databases">
        <title>Streptomyces isolated from Indian soil.</title>
        <authorList>
            <person name="Mandal S."/>
            <person name="Maiti P.K."/>
        </authorList>
    </citation>
    <scope>NUCLEOTIDE SEQUENCE [LARGE SCALE GENOMIC DNA]</scope>
    <source>
        <strain evidence="2 3">PSKA54</strain>
    </source>
</reference>
<keyword evidence="1" id="KW-1133">Transmembrane helix</keyword>
<comment type="caution">
    <text evidence="2">The sequence shown here is derived from an EMBL/GenBank/DDBJ whole genome shotgun (WGS) entry which is preliminary data.</text>
</comment>
<accession>A0A7W2D7I2</accession>
<keyword evidence="3" id="KW-1185">Reference proteome</keyword>
<organism evidence="2 3">
    <name type="scientific">Streptomyces himalayensis subsp. aureolus</name>
    <dbReference type="NCBI Taxonomy" id="2758039"/>
    <lineage>
        <taxon>Bacteria</taxon>
        <taxon>Bacillati</taxon>
        <taxon>Actinomycetota</taxon>
        <taxon>Actinomycetes</taxon>
        <taxon>Kitasatosporales</taxon>
        <taxon>Streptomycetaceae</taxon>
        <taxon>Streptomyces</taxon>
        <taxon>Streptomyces himalayensis</taxon>
    </lineage>
</organism>
<keyword evidence="1" id="KW-0812">Transmembrane</keyword>
<dbReference type="EMBL" id="JACEQY010000055">
    <property type="protein sequence ID" value="MBA4866202.1"/>
    <property type="molecule type" value="Genomic_DNA"/>
</dbReference>
<dbReference type="RefSeq" id="WP_181867620.1">
    <property type="nucleotide sequence ID" value="NZ_JACEQY010000055.1"/>
</dbReference>
<gene>
    <name evidence="2" type="ORF">H1V43_33760</name>
</gene>
<keyword evidence="1" id="KW-0472">Membrane</keyword>
<sequence length="88" mass="9378">MPDTQTLLIIPAVLLVSLAGTFLLLWQEKHHPSSYSRRPDVLDAWRGMSAAAQAAHDNAVLDAADAAENAVARAAVESAAKTNALFRP</sequence>
<name>A0A7W2D7I2_9ACTN</name>
<evidence type="ECO:0000313" key="3">
    <source>
        <dbReference type="Proteomes" id="UP000586976"/>
    </source>
</evidence>
<protein>
    <submittedName>
        <fullName evidence="2">Uncharacterized protein</fullName>
    </submittedName>
</protein>
<evidence type="ECO:0000256" key="1">
    <source>
        <dbReference type="SAM" id="Phobius"/>
    </source>
</evidence>
<proteinExistence type="predicted"/>